<sequence length="475" mass="48618">MSNGVPVLWSLFRYPKFTPVTKLSKMAATDKESVLPQLQAEKDNLDPSFVHASKLISEELERVKSGKPKNQVEVKPEPMIDVHTGGPVKVSCKIRIPNREFPKLNFVGKLLGPKGQTMKDMQTNTGTKMYIYGKGSMRDKAKEEELRKEGGKHAHLSGDLHLHIEAFYPADEAYKRIASGIEEAKKYLDPQSFEQMQPDIPSLGGMDTGYGAGGGYQNGDGAGRGRGMGRGGPPGGTPRGGRGGSMLSPSRGGMSSRGAPTPRGGLGGAPRGGPGMRGAPSRGAPAGRGRGGPPVGRGRPEPLLDDGYGNSMGGGGGYEEPYQESYGADNSYGGDAGYGGQEQAGYGRESASTETYDYGHGSGGGGRDQYYEEPAYGGAPSGGRGGYSGGQSGGARAGGYGGQSSGPRGGGAGGYAGGQSGGRGGGGYGGGRGGGAGGDQWGSGAGRGMKAPTSRGGAMGVSLPERWMVKYGIVQ</sequence>
<dbReference type="GO" id="GO:0005634">
    <property type="term" value="C:nucleus"/>
    <property type="evidence" value="ECO:0007669"/>
    <property type="project" value="TreeGrafter"/>
</dbReference>
<name>A0A8S4N078_OWEFU</name>
<dbReference type="InterPro" id="IPR036612">
    <property type="entry name" value="KH_dom_type_1_sf"/>
</dbReference>
<keyword evidence="5" id="KW-1185">Reference proteome</keyword>
<feature type="compositionally biased region" description="Gly residues" evidence="2">
    <location>
        <begin position="264"/>
        <end position="276"/>
    </location>
</feature>
<dbReference type="CDD" id="cd22384">
    <property type="entry name" value="KH-I_KHDRBS"/>
    <property type="match status" value="1"/>
</dbReference>
<dbReference type="Pfam" id="PF22675">
    <property type="entry name" value="KH-I_KHDC4-BBP"/>
    <property type="match status" value="1"/>
</dbReference>
<evidence type="ECO:0000313" key="4">
    <source>
        <dbReference type="EMBL" id="CAH1774228.1"/>
    </source>
</evidence>
<protein>
    <recommendedName>
        <fullName evidence="3">K Homology domain-containing protein</fullName>
    </recommendedName>
</protein>
<organism evidence="4 5">
    <name type="scientific">Owenia fusiformis</name>
    <name type="common">Polychaete worm</name>
    <dbReference type="NCBI Taxonomy" id="6347"/>
    <lineage>
        <taxon>Eukaryota</taxon>
        <taxon>Metazoa</taxon>
        <taxon>Spiralia</taxon>
        <taxon>Lophotrochozoa</taxon>
        <taxon>Annelida</taxon>
        <taxon>Polychaeta</taxon>
        <taxon>Sedentaria</taxon>
        <taxon>Canalipalpata</taxon>
        <taxon>Sabellida</taxon>
        <taxon>Oweniida</taxon>
        <taxon>Oweniidae</taxon>
        <taxon>Owenia</taxon>
    </lineage>
</organism>
<evidence type="ECO:0000256" key="1">
    <source>
        <dbReference type="ARBA" id="ARBA00022884"/>
    </source>
</evidence>
<dbReference type="AlphaFoldDB" id="A0A8S4N078"/>
<dbReference type="InterPro" id="IPR055256">
    <property type="entry name" value="KH_1_KHDC4/BBP-like"/>
</dbReference>
<feature type="compositionally biased region" description="Gly residues" evidence="2">
    <location>
        <begin position="379"/>
        <end position="447"/>
    </location>
</feature>
<feature type="domain" description="K Homology" evidence="3">
    <location>
        <begin position="88"/>
        <end position="182"/>
    </location>
</feature>
<comment type="caution">
    <text evidence="4">The sequence shown here is derived from an EMBL/GenBank/DDBJ whole genome shotgun (WGS) entry which is preliminary data.</text>
</comment>
<feature type="compositionally biased region" description="Gly residues" evidence="2">
    <location>
        <begin position="286"/>
        <end position="295"/>
    </location>
</feature>
<dbReference type="EMBL" id="CAIIXF020000001">
    <property type="protein sequence ID" value="CAH1774228.1"/>
    <property type="molecule type" value="Genomic_DNA"/>
</dbReference>
<keyword evidence="1" id="KW-0694">RNA-binding</keyword>
<evidence type="ECO:0000259" key="3">
    <source>
        <dbReference type="SMART" id="SM00322"/>
    </source>
</evidence>
<feature type="region of interest" description="Disordered" evidence="2">
    <location>
        <begin position="195"/>
        <end position="461"/>
    </location>
</feature>
<dbReference type="Gene3D" id="3.30.1370.10">
    <property type="entry name" value="K Homology domain, type 1"/>
    <property type="match status" value="1"/>
</dbReference>
<dbReference type="OrthoDB" id="6777263at2759"/>
<evidence type="ECO:0000313" key="5">
    <source>
        <dbReference type="Proteomes" id="UP000749559"/>
    </source>
</evidence>
<accession>A0A8S4N078</accession>
<dbReference type="InterPro" id="IPR032571">
    <property type="entry name" value="Qua1_dom"/>
</dbReference>
<dbReference type="InterPro" id="IPR045071">
    <property type="entry name" value="BBP-like"/>
</dbReference>
<proteinExistence type="predicted"/>
<dbReference type="SUPFAM" id="SSF54791">
    <property type="entry name" value="Eukaryotic type KH-domain (KH-domain type I)"/>
    <property type="match status" value="1"/>
</dbReference>
<dbReference type="GO" id="GO:0003729">
    <property type="term" value="F:mRNA binding"/>
    <property type="evidence" value="ECO:0007669"/>
    <property type="project" value="TreeGrafter"/>
</dbReference>
<dbReference type="InterPro" id="IPR004087">
    <property type="entry name" value="KH_dom"/>
</dbReference>
<dbReference type="Pfam" id="PF16274">
    <property type="entry name" value="Qua1"/>
    <property type="match status" value="1"/>
</dbReference>
<feature type="compositionally biased region" description="Gly residues" evidence="2">
    <location>
        <begin position="206"/>
        <end position="244"/>
    </location>
</feature>
<feature type="compositionally biased region" description="Low complexity" evidence="2">
    <location>
        <begin position="319"/>
        <end position="333"/>
    </location>
</feature>
<dbReference type="PANTHER" id="PTHR11208:SF42">
    <property type="entry name" value="QUAKING RELATED 54B, ISOFORM E"/>
    <property type="match status" value="1"/>
</dbReference>
<dbReference type="Proteomes" id="UP000749559">
    <property type="component" value="Unassembled WGS sequence"/>
</dbReference>
<dbReference type="SMART" id="SM00322">
    <property type="entry name" value="KH"/>
    <property type="match status" value="1"/>
</dbReference>
<evidence type="ECO:0000256" key="2">
    <source>
        <dbReference type="SAM" id="MobiDB-lite"/>
    </source>
</evidence>
<dbReference type="PANTHER" id="PTHR11208">
    <property type="entry name" value="RNA-BINDING PROTEIN RELATED"/>
    <property type="match status" value="1"/>
</dbReference>
<dbReference type="GO" id="GO:0000381">
    <property type="term" value="P:regulation of alternative mRNA splicing, via spliceosome"/>
    <property type="evidence" value="ECO:0007669"/>
    <property type="project" value="TreeGrafter"/>
</dbReference>
<reference evidence="4" key="1">
    <citation type="submission" date="2022-03" db="EMBL/GenBank/DDBJ databases">
        <authorList>
            <person name="Martin C."/>
        </authorList>
    </citation>
    <scope>NUCLEOTIDE SEQUENCE</scope>
</reference>
<gene>
    <name evidence="4" type="ORF">OFUS_LOCUS1732</name>
</gene>